<dbReference type="InterPro" id="IPR005636">
    <property type="entry name" value="DTW"/>
</dbReference>
<dbReference type="GO" id="GO:0008033">
    <property type="term" value="P:tRNA processing"/>
    <property type="evidence" value="ECO:0007669"/>
    <property type="project" value="UniProtKB-KW"/>
</dbReference>
<evidence type="ECO:0000256" key="2">
    <source>
        <dbReference type="ARBA" id="ARBA00022679"/>
    </source>
</evidence>
<gene>
    <name evidence="8" type="ORF">ASTO00021_LOCUS12841</name>
</gene>
<protein>
    <recommendedName>
        <fullName evidence="1">tRNA-uridine aminocarboxypropyltransferase</fullName>
        <ecNumber evidence="1">2.5.1.25</ecNumber>
    </recommendedName>
</protein>
<dbReference type="GO" id="GO:0016432">
    <property type="term" value="F:tRNA-uridine aminocarboxypropyltransferase activity"/>
    <property type="evidence" value="ECO:0007669"/>
    <property type="project" value="UniProtKB-EC"/>
</dbReference>
<dbReference type="AlphaFoldDB" id="A0A7S3PKW3"/>
<dbReference type="EMBL" id="HBIN01016867">
    <property type="protein sequence ID" value="CAE0442731.1"/>
    <property type="molecule type" value="Transcribed_RNA"/>
</dbReference>
<dbReference type="InterPro" id="IPR039262">
    <property type="entry name" value="DTWD2/TAPT"/>
</dbReference>
<keyword evidence="4" id="KW-0819">tRNA processing</keyword>
<feature type="domain" description="DTW" evidence="7">
    <location>
        <begin position="280"/>
        <end position="479"/>
    </location>
</feature>
<organism evidence="8">
    <name type="scientific">Aplanochytrium stocchinoi</name>
    <dbReference type="NCBI Taxonomy" id="215587"/>
    <lineage>
        <taxon>Eukaryota</taxon>
        <taxon>Sar</taxon>
        <taxon>Stramenopiles</taxon>
        <taxon>Bigyra</taxon>
        <taxon>Labyrinthulomycetes</taxon>
        <taxon>Thraustochytrida</taxon>
        <taxon>Thraustochytriidae</taxon>
        <taxon>Aplanochytrium</taxon>
    </lineage>
</organism>
<evidence type="ECO:0000256" key="3">
    <source>
        <dbReference type="ARBA" id="ARBA00022691"/>
    </source>
</evidence>
<reference evidence="8" key="1">
    <citation type="submission" date="2021-01" db="EMBL/GenBank/DDBJ databases">
        <authorList>
            <person name="Corre E."/>
            <person name="Pelletier E."/>
            <person name="Niang G."/>
            <person name="Scheremetjew M."/>
            <person name="Finn R."/>
            <person name="Kale V."/>
            <person name="Holt S."/>
            <person name="Cochrane G."/>
            <person name="Meng A."/>
            <person name="Brown T."/>
            <person name="Cohen L."/>
        </authorList>
    </citation>
    <scope>NUCLEOTIDE SEQUENCE</scope>
    <source>
        <strain evidence="8">GSBS06</strain>
    </source>
</reference>
<dbReference type="SUPFAM" id="SSF53335">
    <property type="entry name" value="S-adenosyl-L-methionine-dependent methyltransferases"/>
    <property type="match status" value="1"/>
</dbReference>
<dbReference type="PANTHER" id="PTHR21392">
    <property type="entry name" value="TRNA-URIDINE AMINOCARBOXYPROPYLTRANSFERASE 2"/>
    <property type="match status" value="1"/>
</dbReference>
<dbReference type="InterPro" id="IPR036236">
    <property type="entry name" value="Znf_C2H2_sf"/>
</dbReference>
<dbReference type="CDD" id="cd02440">
    <property type="entry name" value="AdoMet_MTases"/>
    <property type="match status" value="1"/>
</dbReference>
<name>A0A7S3PKW3_9STRA</name>
<dbReference type="SMART" id="SM01144">
    <property type="entry name" value="DTW"/>
    <property type="match status" value="1"/>
</dbReference>
<dbReference type="InterPro" id="IPR041698">
    <property type="entry name" value="Methyltransf_25"/>
</dbReference>
<evidence type="ECO:0000256" key="6">
    <source>
        <dbReference type="ARBA" id="ARBA00048718"/>
    </source>
</evidence>
<sequence>MPMPKVMAPELWDRRYAKKSFAYGKDPNDFLVEAVGICFKPNSHVLSLGEGEGRNGIYLALLGHKVTGVDQSPVGLAKARKFAKERDVDIKTIRADLTSYEPKLGDYDAVISIFCQFEPESQKRIHSKCINALKPGGIFVLEAYAPLQAELKTGGPSEPERLISAEMLRKDFNGFDILISREIERELTEGTYHRGRAAVVQFLARKPLEEEAVSQSHSCEIAANEENRSKCKYTETIGSLFDEKYLGKMDMLDKSKLKGEDWMLSSSSNTLCYSVKSSDQLGRCRYCWVPIRSCFCSQLTDLSETIPNVHFVLLCHPQEFLRSTSSGKLVSQILGGELLVYGCKYHQQRIKEVLSDPNTIALFPTKTSTTVKDKIRMTKESTTESGNRNPQVLTVLVPDGTWKQANALLKVCLIRQPELRCVRLDDDHIQEHVSPLIEAVHPGFGGGRLCTFEACMMFLNEYLGSCSHAHSHPLLETGSTARLLSPMVKALKKERRIPKLPYNIEVSVDVSSDGLEKYAEKLQQVAKSVSYPTGMVFCCICEVTVSTSLRMREHIQGKRHCLAVANLCQTYAPEKLARINTKNACEIFHDYSSLPMGLSRVATEPPDVALGIMSSGT</sequence>
<comment type="similarity">
    <text evidence="5">Belongs to the TDD superfamily. DTWD2 family.</text>
</comment>
<dbReference type="Gene3D" id="3.40.50.150">
    <property type="entry name" value="Vaccinia Virus protein VP39"/>
    <property type="match status" value="1"/>
</dbReference>
<dbReference type="PANTHER" id="PTHR21392:SF0">
    <property type="entry name" value="TRNA-URIDINE AMINOCARBOXYPROPYLTRANSFERASE 2"/>
    <property type="match status" value="1"/>
</dbReference>
<dbReference type="Pfam" id="PF13649">
    <property type="entry name" value="Methyltransf_25"/>
    <property type="match status" value="1"/>
</dbReference>
<evidence type="ECO:0000256" key="4">
    <source>
        <dbReference type="ARBA" id="ARBA00022694"/>
    </source>
</evidence>
<comment type="catalytic activity">
    <reaction evidence="6">
        <text>a uridine in tRNA + S-adenosyl-L-methionine = a 3-[(3S)-3-amino-3-carboxypropyl]uridine in tRNA + S-methyl-5'-thioadenosine + H(+)</text>
        <dbReference type="Rhea" id="RHEA:62432"/>
        <dbReference type="Rhea" id="RHEA-COMP:13339"/>
        <dbReference type="Rhea" id="RHEA-COMP:16092"/>
        <dbReference type="ChEBI" id="CHEBI:15378"/>
        <dbReference type="ChEBI" id="CHEBI:17509"/>
        <dbReference type="ChEBI" id="CHEBI:59789"/>
        <dbReference type="ChEBI" id="CHEBI:65315"/>
        <dbReference type="ChEBI" id="CHEBI:82930"/>
        <dbReference type="EC" id="2.5.1.25"/>
    </reaction>
</comment>
<keyword evidence="3" id="KW-0949">S-adenosyl-L-methionine</keyword>
<dbReference type="SUPFAM" id="SSF57667">
    <property type="entry name" value="beta-beta-alpha zinc fingers"/>
    <property type="match status" value="1"/>
</dbReference>
<evidence type="ECO:0000256" key="5">
    <source>
        <dbReference type="ARBA" id="ARBA00034489"/>
    </source>
</evidence>
<dbReference type="Pfam" id="PF03942">
    <property type="entry name" value="DTW"/>
    <property type="match status" value="1"/>
</dbReference>
<evidence type="ECO:0000256" key="1">
    <source>
        <dbReference type="ARBA" id="ARBA00012386"/>
    </source>
</evidence>
<proteinExistence type="inferred from homology"/>
<keyword evidence="2" id="KW-0808">Transferase</keyword>
<evidence type="ECO:0000259" key="7">
    <source>
        <dbReference type="SMART" id="SM01144"/>
    </source>
</evidence>
<accession>A0A7S3PKW3</accession>
<evidence type="ECO:0000313" key="8">
    <source>
        <dbReference type="EMBL" id="CAE0442731.1"/>
    </source>
</evidence>
<dbReference type="EC" id="2.5.1.25" evidence="1"/>
<dbReference type="InterPro" id="IPR029063">
    <property type="entry name" value="SAM-dependent_MTases_sf"/>
</dbReference>